<sequence>MKNQSGFINIKSYITILKHKFLTTFIFHFYISLIFNMNICPTRRILFSQGYQIPTPSLRSKEGNFIFHFLPYKKHPNGSSLHSRLIELGFKSDSFSWGFVHRDNFLL</sequence>
<keyword evidence="2" id="KW-1185">Reference proteome</keyword>
<organism evidence="1 2">
    <name type="scientific">Cichorium intybus</name>
    <name type="common">Chicory</name>
    <dbReference type="NCBI Taxonomy" id="13427"/>
    <lineage>
        <taxon>Eukaryota</taxon>
        <taxon>Viridiplantae</taxon>
        <taxon>Streptophyta</taxon>
        <taxon>Embryophyta</taxon>
        <taxon>Tracheophyta</taxon>
        <taxon>Spermatophyta</taxon>
        <taxon>Magnoliopsida</taxon>
        <taxon>eudicotyledons</taxon>
        <taxon>Gunneridae</taxon>
        <taxon>Pentapetalae</taxon>
        <taxon>asterids</taxon>
        <taxon>campanulids</taxon>
        <taxon>Asterales</taxon>
        <taxon>Asteraceae</taxon>
        <taxon>Cichorioideae</taxon>
        <taxon>Cichorieae</taxon>
        <taxon>Cichoriinae</taxon>
        <taxon>Cichorium</taxon>
    </lineage>
</organism>
<name>A0ACB8YVP7_CICIN</name>
<comment type="caution">
    <text evidence="1">The sequence shown here is derived from an EMBL/GenBank/DDBJ whole genome shotgun (WGS) entry which is preliminary data.</text>
</comment>
<proteinExistence type="predicted"/>
<evidence type="ECO:0000313" key="2">
    <source>
        <dbReference type="Proteomes" id="UP001055811"/>
    </source>
</evidence>
<dbReference type="Proteomes" id="UP001055811">
    <property type="component" value="Linkage Group LG09"/>
</dbReference>
<reference evidence="2" key="1">
    <citation type="journal article" date="2022" name="Mol. Ecol. Resour.">
        <title>The genomes of chicory, endive, great burdock and yacon provide insights into Asteraceae palaeo-polyploidization history and plant inulin production.</title>
        <authorList>
            <person name="Fan W."/>
            <person name="Wang S."/>
            <person name="Wang H."/>
            <person name="Wang A."/>
            <person name="Jiang F."/>
            <person name="Liu H."/>
            <person name="Zhao H."/>
            <person name="Xu D."/>
            <person name="Zhang Y."/>
        </authorList>
    </citation>
    <scope>NUCLEOTIDE SEQUENCE [LARGE SCALE GENOMIC DNA]</scope>
    <source>
        <strain evidence="2">cv. Punajuju</strain>
    </source>
</reference>
<dbReference type="EMBL" id="CM042017">
    <property type="protein sequence ID" value="KAI3689525.1"/>
    <property type="molecule type" value="Genomic_DNA"/>
</dbReference>
<evidence type="ECO:0000313" key="1">
    <source>
        <dbReference type="EMBL" id="KAI3689525.1"/>
    </source>
</evidence>
<reference evidence="1 2" key="2">
    <citation type="journal article" date="2022" name="Mol. Ecol. Resour.">
        <title>The genomes of chicory, endive, great burdock and yacon provide insights into Asteraceae paleo-polyploidization history and plant inulin production.</title>
        <authorList>
            <person name="Fan W."/>
            <person name="Wang S."/>
            <person name="Wang H."/>
            <person name="Wang A."/>
            <person name="Jiang F."/>
            <person name="Liu H."/>
            <person name="Zhao H."/>
            <person name="Xu D."/>
            <person name="Zhang Y."/>
        </authorList>
    </citation>
    <scope>NUCLEOTIDE SEQUENCE [LARGE SCALE GENOMIC DNA]</scope>
    <source>
        <strain evidence="2">cv. Punajuju</strain>
        <tissue evidence="1">Leaves</tissue>
    </source>
</reference>
<accession>A0ACB8YVP7</accession>
<protein>
    <submittedName>
        <fullName evidence="1">Uncharacterized protein</fullName>
    </submittedName>
</protein>
<gene>
    <name evidence="1" type="ORF">L2E82_47485</name>
</gene>